<dbReference type="AlphaFoldDB" id="A0A939SRR0"/>
<comment type="caution">
    <text evidence="1">The sequence shown here is derived from an EMBL/GenBank/DDBJ whole genome shotgun (WGS) entry which is preliminary data.</text>
</comment>
<accession>A0A939SRR0</accession>
<evidence type="ECO:0000313" key="2">
    <source>
        <dbReference type="Proteomes" id="UP000664267"/>
    </source>
</evidence>
<evidence type="ECO:0000313" key="1">
    <source>
        <dbReference type="EMBL" id="MBO2025484.1"/>
    </source>
</evidence>
<protein>
    <submittedName>
        <fullName evidence="1">Uncharacterized protein</fullName>
    </submittedName>
</protein>
<reference evidence="1" key="1">
    <citation type="submission" date="2021-03" db="EMBL/GenBank/DDBJ databases">
        <title>Molecular epidemiology and mechanisms of colistin and carbapenem resistance in Enterobacteriaceae from clinical isolates, the environment and porcine samples in Pretoria, South Africa.</title>
        <authorList>
            <person name="Bogoshi D."/>
            <person name="Mbelle N.M."/>
            <person name="Naidoo V."/>
            <person name="Osei Sekyere J."/>
        </authorList>
    </citation>
    <scope>NUCLEOTIDE SEQUENCE</scope>
    <source>
        <strain evidence="1">C029</strain>
    </source>
</reference>
<dbReference type="Proteomes" id="UP000664267">
    <property type="component" value="Unassembled WGS sequence"/>
</dbReference>
<sequence>MQLISKDDKFITTDYLQQCAENYLNCVNSSLAACAWKQSGRAKNTGECCGAIR</sequence>
<organism evidence="1 2">
    <name type="scientific">Klebsiella pneumoniae</name>
    <dbReference type="NCBI Taxonomy" id="573"/>
    <lineage>
        <taxon>Bacteria</taxon>
        <taxon>Pseudomonadati</taxon>
        <taxon>Pseudomonadota</taxon>
        <taxon>Gammaproteobacteria</taxon>
        <taxon>Enterobacterales</taxon>
        <taxon>Enterobacteriaceae</taxon>
        <taxon>Klebsiella/Raoultella group</taxon>
        <taxon>Klebsiella</taxon>
        <taxon>Klebsiella pneumoniae complex</taxon>
    </lineage>
</organism>
<dbReference type="EMBL" id="JAGETN010000012">
    <property type="protein sequence ID" value="MBO2025484.1"/>
    <property type="molecule type" value="Genomic_DNA"/>
</dbReference>
<gene>
    <name evidence="1" type="ORF">J4733_07245</name>
</gene>
<name>A0A939SRR0_KLEPN</name>
<dbReference type="PROSITE" id="PS51257">
    <property type="entry name" value="PROKAR_LIPOPROTEIN"/>
    <property type="match status" value="1"/>
</dbReference>
<proteinExistence type="predicted"/>